<reference evidence="2" key="1">
    <citation type="submission" date="2015-03" db="EMBL/GenBank/DDBJ databases">
        <authorList>
            <consortium name="Pathogen Informatics"/>
        </authorList>
    </citation>
    <scope>NUCLEOTIDE SEQUENCE [LARGE SCALE GENOMIC DNA]</scope>
    <source>
        <strain evidence="2">N09902308</strain>
    </source>
</reference>
<comment type="caution">
    <text evidence="1">The sequence shown here is derived from an EMBL/GenBank/DDBJ whole genome shotgun (WGS) entry which is preliminary data.</text>
</comment>
<organism evidence="1 2">
    <name type="scientific">Mycobacterium tuberculosis</name>
    <dbReference type="NCBI Taxonomy" id="1773"/>
    <lineage>
        <taxon>Bacteria</taxon>
        <taxon>Bacillati</taxon>
        <taxon>Actinomycetota</taxon>
        <taxon>Actinomycetes</taxon>
        <taxon>Mycobacteriales</taxon>
        <taxon>Mycobacteriaceae</taxon>
        <taxon>Mycobacterium</taxon>
        <taxon>Mycobacterium tuberculosis complex</taxon>
    </lineage>
</organism>
<gene>
    <name evidence="1" type="ORF">ERS007739_03185</name>
</gene>
<evidence type="ECO:0000313" key="1">
    <source>
        <dbReference type="EMBL" id="COY89515.1"/>
    </source>
</evidence>
<sequence length="78" mass="7584">MPASGEVLVPMVTEIAGSSTVILGRATGFAEAASVSPIMISGRPATATISPATAASVGLRSTPSVANNSVILAVVTVC</sequence>
<accession>A0A916PCF5</accession>
<proteinExistence type="predicted"/>
<dbReference type="AlphaFoldDB" id="A0A916PCF5"/>
<dbReference type="Proteomes" id="UP000039021">
    <property type="component" value="Unassembled WGS sequence"/>
</dbReference>
<name>A0A916PCF5_MYCTX</name>
<evidence type="ECO:0000313" key="2">
    <source>
        <dbReference type="Proteomes" id="UP000039021"/>
    </source>
</evidence>
<dbReference type="EMBL" id="CSBK01001601">
    <property type="protein sequence ID" value="COY89515.1"/>
    <property type="molecule type" value="Genomic_DNA"/>
</dbReference>
<protein>
    <submittedName>
        <fullName evidence="1">Uncharacterized protein</fullName>
    </submittedName>
</protein>